<evidence type="ECO:0000256" key="1">
    <source>
        <dbReference type="ARBA" id="ARBA00005230"/>
    </source>
</evidence>
<name>A0ABW8V303_9RHOB</name>
<dbReference type="Pfam" id="PF01845">
    <property type="entry name" value="CcdB"/>
    <property type="match status" value="1"/>
</dbReference>
<comment type="similarity">
    <text evidence="1">Belongs to the CcdB toxin family.</text>
</comment>
<reference evidence="8 9" key="1">
    <citation type="submission" date="2024-08" db="EMBL/GenBank/DDBJ databases">
        <title>Tateyamaria sp. nov., isolated from marine algae.</title>
        <authorList>
            <person name="Choi B.J."/>
            <person name="Kim J.M."/>
            <person name="Lee J.K."/>
            <person name="Choi D.G."/>
            <person name="Bayburt H."/>
            <person name="Baek J.H."/>
            <person name="Han D.M."/>
            <person name="Jeon C.O."/>
        </authorList>
    </citation>
    <scope>NUCLEOTIDE SEQUENCE [LARGE SCALE GENOMIC DNA]</scope>
    <source>
        <strain evidence="8 9">KMU-156</strain>
    </source>
</reference>
<keyword evidence="5" id="KW-0804">Transcription</keyword>
<dbReference type="Gene3D" id="2.30.30.110">
    <property type="match status" value="1"/>
</dbReference>
<keyword evidence="4" id="KW-0805">Transcription regulation</keyword>
<dbReference type="EMBL" id="JBHDIY010000004">
    <property type="protein sequence ID" value="MFL4472284.1"/>
    <property type="molecule type" value="Genomic_DNA"/>
</dbReference>
<dbReference type="Proteomes" id="UP001627408">
    <property type="component" value="Unassembled WGS sequence"/>
</dbReference>
<evidence type="ECO:0000256" key="3">
    <source>
        <dbReference type="ARBA" id="ARBA00022491"/>
    </source>
</evidence>
<organism evidence="8 9">
    <name type="scientific">Tateyamaria armeniaca</name>
    <dbReference type="NCBI Taxonomy" id="2518930"/>
    <lineage>
        <taxon>Bacteria</taxon>
        <taxon>Pseudomonadati</taxon>
        <taxon>Pseudomonadota</taxon>
        <taxon>Alphaproteobacteria</taxon>
        <taxon>Rhodobacterales</taxon>
        <taxon>Roseobacteraceae</taxon>
        <taxon>Tateyamaria</taxon>
    </lineage>
</organism>
<evidence type="ECO:0000256" key="4">
    <source>
        <dbReference type="ARBA" id="ARBA00023015"/>
    </source>
</evidence>
<gene>
    <name evidence="8" type="ORF">ACERZ8_21255</name>
</gene>
<evidence type="ECO:0000313" key="9">
    <source>
        <dbReference type="Proteomes" id="UP001627408"/>
    </source>
</evidence>
<evidence type="ECO:0000256" key="2">
    <source>
        <dbReference type="ARBA" id="ARBA00015075"/>
    </source>
</evidence>
<comment type="caution">
    <text evidence="8">The sequence shown here is derived from an EMBL/GenBank/DDBJ whole genome shotgun (WGS) entry which is preliminary data.</text>
</comment>
<dbReference type="RefSeq" id="WP_407594441.1">
    <property type="nucleotide sequence ID" value="NZ_JBHDIY010000004.1"/>
</dbReference>
<dbReference type="InterPro" id="IPR011067">
    <property type="entry name" value="Plasmid_toxin/cell-grow_inhib"/>
</dbReference>
<accession>A0ABW8V303</accession>
<sequence>MARFDLYASEDGYLLDVQSDLIDVLTTRVVVPLMPLDAAPTPARRLNPVFDIDGTQVVMVTQFLATVPTSILTDRHSSLAHAQDEITTALDMVFTGF</sequence>
<evidence type="ECO:0000313" key="8">
    <source>
        <dbReference type="EMBL" id="MFL4472284.1"/>
    </source>
</evidence>
<dbReference type="SUPFAM" id="SSF50118">
    <property type="entry name" value="Cell growth inhibitor/plasmid maintenance toxic component"/>
    <property type="match status" value="1"/>
</dbReference>
<keyword evidence="9" id="KW-1185">Reference proteome</keyword>
<evidence type="ECO:0000256" key="5">
    <source>
        <dbReference type="ARBA" id="ARBA00023163"/>
    </source>
</evidence>
<protein>
    <recommendedName>
        <fullName evidence="2">Toxin CcdB</fullName>
    </recommendedName>
    <alternativeName>
        <fullName evidence="7">Cytotoxic protein CcdB</fullName>
    </alternativeName>
    <alternativeName>
        <fullName evidence="6">Protein LetD</fullName>
    </alternativeName>
</protein>
<keyword evidence="3" id="KW-0678">Repressor</keyword>
<proteinExistence type="inferred from homology"/>
<dbReference type="InterPro" id="IPR002712">
    <property type="entry name" value="CcdB"/>
</dbReference>
<evidence type="ECO:0000256" key="7">
    <source>
        <dbReference type="ARBA" id="ARBA00033135"/>
    </source>
</evidence>
<evidence type="ECO:0000256" key="6">
    <source>
        <dbReference type="ARBA" id="ARBA00029628"/>
    </source>
</evidence>